<keyword evidence="1" id="KW-0812">Transmembrane</keyword>
<evidence type="ECO:0000256" key="1">
    <source>
        <dbReference type="SAM" id="Phobius"/>
    </source>
</evidence>
<accession>A0A1M6H2M2</accession>
<keyword evidence="3" id="KW-1185">Reference proteome</keyword>
<keyword evidence="1" id="KW-0472">Membrane</keyword>
<feature type="transmembrane region" description="Helical" evidence="1">
    <location>
        <begin position="117"/>
        <end position="147"/>
    </location>
</feature>
<organism evidence="2 3">
    <name type="scientific">Mesonia phycicola</name>
    <dbReference type="NCBI Taxonomy" id="579105"/>
    <lineage>
        <taxon>Bacteria</taxon>
        <taxon>Pseudomonadati</taxon>
        <taxon>Bacteroidota</taxon>
        <taxon>Flavobacteriia</taxon>
        <taxon>Flavobacteriales</taxon>
        <taxon>Flavobacteriaceae</taxon>
        <taxon>Mesonia</taxon>
    </lineage>
</organism>
<protein>
    <submittedName>
        <fullName evidence="2">EpsG family protein</fullName>
    </submittedName>
</protein>
<dbReference type="Pfam" id="PF14897">
    <property type="entry name" value="EpsG"/>
    <property type="match status" value="1"/>
</dbReference>
<dbReference type="InterPro" id="IPR049458">
    <property type="entry name" value="EpsG-like"/>
</dbReference>
<gene>
    <name evidence="2" type="ORF">SAMN04488096_10991</name>
</gene>
<feature type="transmembrane region" description="Helical" evidence="1">
    <location>
        <begin position="153"/>
        <end position="178"/>
    </location>
</feature>
<dbReference type="STRING" id="579105.SAMN04488096_10991"/>
<feature type="transmembrane region" description="Helical" evidence="1">
    <location>
        <begin position="311"/>
        <end position="331"/>
    </location>
</feature>
<evidence type="ECO:0000313" key="2">
    <source>
        <dbReference type="EMBL" id="SHJ16425.1"/>
    </source>
</evidence>
<name>A0A1M6H2M2_9FLAO</name>
<feature type="transmembrane region" description="Helical" evidence="1">
    <location>
        <begin position="260"/>
        <end position="279"/>
    </location>
</feature>
<dbReference type="OrthoDB" id="1061912at2"/>
<feature type="transmembrane region" description="Helical" evidence="1">
    <location>
        <begin position="285"/>
        <end position="304"/>
    </location>
</feature>
<dbReference type="RefSeq" id="WP_073153086.1">
    <property type="nucleotide sequence ID" value="NZ_FQYY01000009.1"/>
</dbReference>
<sequence>MLVYLILFVGFVFFYFQNNQSPSIGIYLFFGFAILIAGFRDMIGGFDVYIYSDVFEHDLDQFAQLQIFDPGFMAYFALIKQVDDTREWMLLISSIIVLGTHFYSIKKLSPLFYVSLFIYFAKFYLMSFVYIRQGMAMVLVWLAFTFIKKEKKIWIWVLAIAAVFMHKTAIVVLPFLLVRNRAFSLFQVFSISIIAGIVSLSPIGDFLLGSAIENIDDKKLEVYADKSGGVNIFYLIEGFLVIFLVLTYRTKMYVDENKRWILNGLLFYGLIILLSLTNATFIRFAWYYFIFVVIGLPYLILETLSLEKMKLFKTVVFLYYTAIFFRLMLVYDGGDFMPYKSIFQDFNRDGQWEHMEYRYE</sequence>
<feature type="transmembrane region" description="Helical" evidence="1">
    <location>
        <begin position="24"/>
        <end position="50"/>
    </location>
</feature>
<feature type="transmembrane region" description="Helical" evidence="1">
    <location>
        <begin position="185"/>
        <end position="208"/>
    </location>
</feature>
<keyword evidence="1" id="KW-1133">Transmembrane helix</keyword>
<dbReference type="Proteomes" id="UP000184225">
    <property type="component" value="Unassembled WGS sequence"/>
</dbReference>
<proteinExistence type="predicted"/>
<feature type="transmembrane region" description="Helical" evidence="1">
    <location>
        <begin position="88"/>
        <end position="105"/>
    </location>
</feature>
<feature type="transmembrane region" description="Helical" evidence="1">
    <location>
        <begin position="228"/>
        <end position="248"/>
    </location>
</feature>
<evidence type="ECO:0000313" key="3">
    <source>
        <dbReference type="Proteomes" id="UP000184225"/>
    </source>
</evidence>
<dbReference type="AlphaFoldDB" id="A0A1M6H2M2"/>
<dbReference type="EMBL" id="FQYY01000009">
    <property type="protein sequence ID" value="SHJ16425.1"/>
    <property type="molecule type" value="Genomic_DNA"/>
</dbReference>
<reference evidence="2 3" key="1">
    <citation type="submission" date="2016-11" db="EMBL/GenBank/DDBJ databases">
        <authorList>
            <person name="Jaros S."/>
            <person name="Januszkiewicz K."/>
            <person name="Wedrychowicz H."/>
        </authorList>
    </citation>
    <scope>NUCLEOTIDE SEQUENCE [LARGE SCALE GENOMIC DNA]</scope>
    <source>
        <strain evidence="2 3">DSM 21425</strain>
    </source>
</reference>